<feature type="domain" description="Glycosyl transferase family 1" evidence="1">
    <location>
        <begin position="163"/>
        <end position="308"/>
    </location>
</feature>
<dbReference type="PANTHER" id="PTHR12526">
    <property type="entry name" value="GLYCOSYLTRANSFERASE"/>
    <property type="match status" value="1"/>
</dbReference>
<dbReference type="EMBL" id="KY710704">
    <property type="protein sequence ID" value="AXY99613.1"/>
    <property type="molecule type" value="Genomic_DNA"/>
</dbReference>
<evidence type="ECO:0000313" key="2">
    <source>
        <dbReference type="EMBL" id="AXY99613.1"/>
    </source>
</evidence>
<dbReference type="Pfam" id="PF00534">
    <property type="entry name" value="Glycos_transf_1"/>
    <property type="match status" value="1"/>
</dbReference>
<dbReference type="PANTHER" id="PTHR12526:SF630">
    <property type="entry name" value="GLYCOSYLTRANSFERASE"/>
    <property type="match status" value="1"/>
</dbReference>
<dbReference type="AlphaFoldDB" id="A0A385JMR2"/>
<name>A0A385JMR2_PROMI</name>
<dbReference type="SUPFAM" id="SSF53756">
    <property type="entry name" value="UDP-Glycosyltransferase/glycogen phosphorylase"/>
    <property type="match status" value="1"/>
</dbReference>
<dbReference type="GO" id="GO:0016757">
    <property type="term" value="F:glycosyltransferase activity"/>
    <property type="evidence" value="ECO:0007669"/>
    <property type="project" value="InterPro"/>
</dbReference>
<accession>A0A385JMR2</accession>
<evidence type="ECO:0000259" key="1">
    <source>
        <dbReference type="Pfam" id="PF00534"/>
    </source>
</evidence>
<dbReference type="InterPro" id="IPR001296">
    <property type="entry name" value="Glyco_trans_1"/>
</dbReference>
<dbReference type="GO" id="GO:1901135">
    <property type="term" value="P:carbohydrate derivative metabolic process"/>
    <property type="evidence" value="ECO:0007669"/>
    <property type="project" value="UniProtKB-ARBA"/>
</dbReference>
<sequence length="349" mass="40838">MIYFLLQNANTIGGVENTTKNIVNILNERGKKNINILSIFGKHEEKEERITYLFTSKKFRYIKYFLSFLYMKRNKASIVITNYFIFNVLNIIFSHIFNYKCIIQEHSSFYHDSAYKKVLKKLFYKYADKFLVLNDYDKKLYNSLSLYPIVMKNSIGEMNINKQLDENNNIEQDEYFLIASRIDENKRVELAIKSFIIYKLLGGKRKLLICGDGDLSLSLKQRYSKIKDILFLGMKKNIYIYIKKASCLLITSKLECLPTSIIEAKYLSTPTIAFSVPSGIPEMITNNVDGFLIKDNSIYEYAEKMLSLDNPSILYSMKKNATLSYSKYSEKLSYDFYLNLLTSLEERNI</sequence>
<proteinExistence type="predicted"/>
<reference evidence="2" key="1">
    <citation type="journal article" date="2017" name="PLoS ONE">
        <title>Genetic diversity of the O antigens of Proteus species and the development of a suspension array for molecular serotyping.</title>
        <authorList>
            <person name="Yu X."/>
            <person name="Torzewska A."/>
            <person name="Zhang X."/>
            <person name="Yin Z."/>
            <person name="Drzewiecka D."/>
            <person name="Cao H."/>
            <person name="Liu B."/>
            <person name="Knirel Y.A."/>
            <person name="Rozalski A."/>
            <person name="Wang L."/>
        </authorList>
    </citation>
    <scope>NUCLEOTIDE SEQUENCE</scope>
    <source>
        <strain evidence="2">PrK 52/57</strain>
    </source>
</reference>
<protein>
    <submittedName>
        <fullName evidence="2">Gt1</fullName>
    </submittedName>
</protein>
<dbReference type="Gene3D" id="3.40.50.2000">
    <property type="entry name" value="Glycogen Phosphorylase B"/>
    <property type="match status" value="2"/>
</dbReference>
<organism evidence="2">
    <name type="scientific">Proteus mirabilis</name>
    <dbReference type="NCBI Taxonomy" id="584"/>
    <lineage>
        <taxon>Bacteria</taxon>
        <taxon>Pseudomonadati</taxon>
        <taxon>Pseudomonadota</taxon>
        <taxon>Gammaproteobacteria</taxon>
        <taxon>Enterobacterales</taxon>
        <taxon>Morganellaceae</taxon>
        <taxon>Proteus</taxon>
    </lineage>
</organism>
<dbReference type="RefSeq" id="WP_088206934.1">
    <property type="nucleotide sequence ID" value="NZ_CAXOKY010000005.1"/>
</dbReference>